<dbReference type="PROSITE" id="PS51450">
    <property type="entry name" value="LRR"/>
    <property type="match status" value="1"/>
</dbReference>
<reference evidence="3" key="1">
    <citation type="journal article" date="2015" name="Nature">
        <title>Complex archaea that bridge the gap between prokaryotes and eukaryotes.</title>
        <authorList>
            <person name="Spang A."/>
            <person name="Saw J.H."/>
            <person name="Jorgensen S.L."/>
            <person name="Zaremba-Niedzwiedzka K."/>
            <person name="Martijn J."/>
            <person name="Lind A.E."/>
            <person name="van Eijk R."/>
            <person name="Schleper C."/>
            <person name="Guy L."/>
            <person name="Ettema T.J."/>
        </authorList>
    </citation>
    <scope>NUCLEOTIDE SEQUENCE</scope>
</reference>
<name>A0A0F9B050_9ZZZZ</name>
<evidence type="ECO:0000256" key="1">
    <source>
        <dbReference type="ARBA" id="ARBA00022614"/>
    </source>
</evidence>
<proteinExistence type="predicted"/>
<dbReference type="InterPro" id="IPR050216">
    <property type="entry name" value="LRR_domain-containing"/>
</dbReference>
<evidence type="ECO:0000313" key="3">
    <source>
        <dbReference type="EMBL" id="KKK77971.1"/>
    </source>
</evidence>
<dbReference type="SMART" id="SM00369">
    <property type="entry name" value="LRR_TYP"/>
    <property type="match status" value="3"/>
</dbReference>
<dbReference type="AlphaFoldDB" id="A0A0F9B050"/>
<keyword evidence="1" id="KW-0433">Leucine-rich repeat</keyword>
<dbReference type="SUPFAM" id="SSF52058">
    <property type="entry name" value="L domain-like"/>
    <property type="match status" value="1"/>
</dbReference>
<dbReference type="Pfam" id="PF13855">
    <property type="entry name" value="LRR_8"/>
    <property type="match status" value="1"/>
</dbReference>
<dbReference type="PANTHER" id="PTHR48051">
    <property type="match status" value="1"/>
</dbReference>
<organism evidence="3">
    <name type="scientific">marine sediment metagenome</name>
    <dbReference type="NCBI Taxonomy" id="412755"/>
    <lineage>
        <taxon>unclassified sequences</taxon>
        <taxon>metagenomes</taxon>
        <taxon>ecological metagenomes</taxon>
    </lineage>
</organism>
<dbReference type="EMBL" id="LAZR01054703">
    <property type="protein sequence ID" value="KKK77971.1"/>
    <property type="molecule type" value="Genomic_DNA"/>
</dbReference>
<protein>
    <recommendedName>
        <fullName evidence="4">Leucine-rich repeat domain-containing protein</fullName>
    </recommendedName>
</protein>
<accession>A0A0F9B050</accession>
<sequence>MTRAGIEILEDDEEADIASFMLIACGLESRDFFFHERNLTRENFEKNYDTLVKMVENRSFRRAPYFVIGYFALLTGGKISEELRQDILEVASWKHEKDYWLDAEFALNRKVYLEDFREKIRIHRPGQKLHPAKFTHSIKDLKNSQVIIGTTQFRKICGSNEILKIVHINLGGWNLKAIPEAIFRFQNLQGLSLEFNQLQRIPDEISSLKSLRYLYMDYNNLHTLPSVIGEVSSLIELSIAHNDIFSLPRSLRNLKNLNYICLRGTGVKEAPKFLKHLTYDGSPRISATKT</sequence>
<keyword evidence="2" id="KW-0677">Repeat</keyword>
<dbReference type="InterPro" id="IPR003591">
    <property type="entry name" value="Leu-rich_rpt_typical-subtyp"/>
</dbReference>
<comment type="caution">
    <text evidence="3">The sequence shown here is derived from an EMBL/GenBank/DDBJ whole genome shotgun (WGS) entry which is preliminary data.</text>
</comment>
<evidence type="ECO:0008006" key="4">
    <source>
        <dbReference type="Google" id="ProtNLM"/>
    </source>
</evidence>
<dbReference type="InterPro" id="IPR001611">
    <property type="entry name" value="Leu-rich_rpt"/>
</dbReference>
<gene>
    <name evidence="3" type="ORF">LCGC14_2848230</name>
</gene>
<evidence type="ECO:0000256" key="2">
    <source>
        <dbReference type="ARBA" id="ARBA00022737"/>
    </source>
</evidence>
<dbReference type="PANTHER" id="PTHR48051:SF1">
    <property type="entry name" value="RAS SUPPRESSOR PROTEIN 1"/>
    <property type="match status" value="1"/>
</dbReference>
<dbReference type="GO" id="GO:0005737">
    <property type="term" value="C:cytoplasm"/>
    <property type="evidence" value="ECO:0007669"/>
    <property type="project" value="TreeGrafter"/>
</dbReference>
<dbReference type="Gene3D" id="3.80.10.10">
    <property type="entry name" value="Ribonuclease Inhibitor"/>
    <property type="match status" value="1"/>
</dbReference>
<dbReference type="InterPro" id="IPR032675">
    <property type="entry name" value="LRR_dom_sf"/>
</dbReference>